<evidence type="ECO:0000313" key="2">
    <source>
        <dbReference type="EMBL" id="MCH92917.1"/>
    </source>
</evidence>
<dbReference type="AlphaFoldDB" id="A0A392MZD9"/>
<keyword evidence="3" id="KW-1185">Reference proteome</keyword>
<dbReference type="SUPFAM" id="SSF51197">
    <property type="entry name" value="Clavaminate synthase-like"/>
    <property type="match status" value="1"/>
</dbReference>
<dbReference type="InterPro" id="IPR050910">
    <property type="entry name" value="JMJD6_ArgDemeth/LysHydrox"/>
</dbReference>
<feature type="non-terminal residue" evidence="2">
    <location>
        <position position="1"/>
    </location>
</feature>
<gene>
    <name evidence="2" type="ORF">A2U01_0013863</name>
</gene>
<comment type="caution">
    <text evidence="2">The sequence shown here is derived from an EMBL/GenBank/DDBJ whole genome shotgun (WGS) entry which is preliminary data.</text>
</comment>
<reference evidence="2 3" key="1">
    <citation type="journal article" date="2018" name="Front. Plant Sci.">
        <title>Red Clover (Trifolium pratense) and Zigzag Clover (T. medium) - A Picture of Genomic Similarities and Differences.</title>
        <authorList>
            <person name="Dluhosova J."/>
            <person name="Istvanek J."/>
            <person name="Nedelnik J."/>
            <person name="Repkova J."/>
        </authorList>
    </citation>
    <scope>NUCLEOTIDE SEQUENCE [LARGE SCALE GENOMIC DNA]</scope>
    <source>
        <strain evidence="3">cv. 10/8</strain>
        <tissue evidence="2">Leaf</tissue>
    </source>
</reference>
<dbReference type="InterPro" id="IPR003347">
    <property type="entry name" value="JmjC_dom"/>
</dbReference>
<dbReference type="Proteomes" id="UP000265520">
    <property type="component" value="Unassembled WGS sequence"/>
</dbReference>
<evidence type="ECO:0000313" key="3">
    <source>
        <dbReference type="Proteomes" id="UP000265520"/>
    </source>
</evidence>
<dbReference type="PANTHER" id="PTHR12480">
    <property type="entry name" value="ARGININE DEMETHYLASE AND LYSYL-HYDROXYLASE JMJD"/>
    <property type="match status" value="1"/>
</dbReference>
<dbReference type="Gene3D" id="2.60.120.650">
    <property type="entry name" value="Cupin"/>
    <property type="match status" value="1"/>
</dbReference>
<organism evidence="2 3">
    <name type="scientific">Trifolium medium</name>
    <dbReference type="NCBI Taxonomy" id="97028"/>
    <lineage>
        <taxon>Eukaryota</taxon>
        <taxon>Viridiplantae</taxon>
        <taxon>Streptophyta</taxon>
        <taxon>Embryophyta</taxon>
        <taxon>Tracheophyta</taxon>
        <taxon>Spermatophyta</taxon>
        <taxon>Magnoliopsida</taxon>
        <taxon>eudicotyledons</taxon>
        <taxon>Gunneridae</taxon>
        <taxon>Pentapetalae</taxon>
        <taxon>rosids</taxon>
        <taxon>fabids</taxon>
        <taxon>Fabales</taxon>
        <taxon>Fabaceae</taxon>
        <taxon>Papilionoideae</taxon>
        <taxon>50 kb inversion clade</taxon>
        <taxon>NPAAA clade</taxon>
        <taxon>Hologalegina</taxon>
        <taxon>IRL clade</taxon>
        <taxon>Trifolieae</taxon>
        <taxon>Trifolium</taxon>
    </lineage>
</organism>
<dbReference type="GO" id="GO:0005737">
    <property type="term" value="C:cytoplasm"/>
    <property type="evidence" value="ECO:0007669"/>
    <property type="project" value="TreeGrafter"/>
</dbReference>
<accession>A0A392MZD9</accession>
<dbReference type="PROSITE" id="PS51184">
    <property type="entry name" value="JMJC"/>
    <property type="match status" value="1"/>
</dbReference>
<dbReference type="EMBL" id="LXQA010023774">
    <property type="protein sequence ID" value="MCH92917.1"/>
    <property type="molecule type" value="Genomic_DNA"/>
</dbReference>
<sequence>WALYPPGKVPLGVTVHVNEEDGDVSIETPSSLQWWLDFYPLLADEDKPIECTQLPGETIYVPSGWWHCILNLETTIAVTQNFVNSNNFEFVCLDMAPGYRHKGVCRVGLLALEEDVYENVIQNMSCNEENLSYSDLSRKEKRSKTLKDVDDLCFEREISGVSRSYNLWKGGFSYDINFLSMFLDKDRDHYSSEWSSGNSIGQRELREWLSKLWIQKPDMRDLIWKGACIALNADKWLECLSKICAFNNLPPPTDDERLPVGTGSNP</sequence>
<dbReference type="Pfam" id="PF02373">
    <property type="entry name" value="JmjC"/>
    <property type="match status" value="1"/>
</dbReference>
<dbReference type="PANTHER" id="PTHR12480:SF35">
    <property type="entry name" value="TRANSCRIPTION FACTOR JUMONJI, JMJC DOMAIN-CONTAINING PROTEIN"/>
    <property type="match status" value="1"/>
</dbReference>
<protein>
    <submittedName>
        <fullName evidence="2">F-box protein</fullName>
    </submittedName>
</protein>
<feature type="domain" description="JmjC" evidence="1">
    <location>
        <begin position="1"/>
        <end position="99"/>
    </location>
</feature>
<proteinExistence type="predicted"/>
<name>A0A392MZD9_9FABA</name>
<feature type="non-terminal residue" evidence="2">
    <location>
        <position position="266"/>
    </location>
</feature>
<evidence type="ECO:0000259" key="1">
    <source>
        <dbReference type="PROSITE" id="PS51184"/>
    </source>
</evidence>